<dbReference type="InterPro" id="IPR025668">
    <property type="entry name" value="Tnp_DDE_dom"/>
</dbReference>
<organism evidence="2 3">
    <name type="scientific">Orientia tsutsugamushi str. UT144</name>
    <dbReference type="NCBI Taxonomy" id="1441384"/>
    <lineage>
        <taxon>Bacteria</taxon>
        <taxon>Pseudomonadati</taxon>
        <taxon>Pseudomonadota</taxon>
        <taxon>Alphaproteobacteria</taxon>
        <taxon>Rickettsiales</taxon>
        <taxon>Rickettsiaceae</taxon>
        <taxon>Rickettsieae</taxon>
        <taxon>Orientia</taxon>
    </lineage>
</organism>
<name>A0A0F3RKX8_ORITS</name>
<dbReference type="Pfam" id="PF13612">
    <property type="entry name" value="DDE_Tnp_1_3"/>
    <property type="match status" value="1"/>
</dbReference>
<comment type="caution">
    <text evidence="2">The sequence shown here is derived from an EMBL/GenBank/DDBJ whole genome shotgun (WGS) entry which is preliminary data.</text>
</comment>
<evidence type="ECO:0000313" key="2">
    <source>
        <dbReference type="EMBL" id="KJW06782.1"/>
    </source>
</evidence>
<evidence type="ECO:0000259" key="1">
    <source>
        <dbReference type="Pfam" id="PF13612"/>
    </source>
</evidence>
<feature type="domain" description="Transposase DDE" evidence="1">
    <location>
        <begin position="1"/>
        <end position="39"/>
    </location>
</feature>
<dbReference type="PATRIC" id="fig|1441384.3.peg.2320"/>
<dbReference type="Proteomes" id="UP000033580">
    <property type="component" value="Unassembled WGS sequence"/>
</dbReference>
<dbReference type="AlphaFoldDB" id="A0A0F3RKX8"/>
<protein>
    <submittedName>
        <fullName evidence="2">Transposase DDE domain protein</fullName>
    </submittedName>
</protein>
<gene>
    <name evidence="2" type="ORF">OTUT144_1182</name>
</gene>
<evidence type="ECO:0000313" key="3">
    <source>
        <dbReference type="Proteomes" id="UP000033580"/>
    </source>
</evidence>
<reference evidence="2 3" key="1">
    <citation type="submission" date="2015-01" db="EMBL/GenBank/DDBJ databases">
        <title>Genome Sequencing of Rickettsiales.</title>
        <authorList>
            <person name="Daugherty S.C."/>
            <person name="Su Q."/>
            <person name="Abolude K."/>
            <person name="Beier-Sexton M."/>
            <person name="Carlyon J.A."/>
            <person name="Carter R."/>
            <person name="Day N.P."/>
            <person name="Dumler S.J."/>
            <person name="Dyachenko V."/>
            <person name="Godinez A."/>
            <person name="Kurtti T.J."/>
            <person name="Lichay M."/>
            <person name="Mullins K.E."/>
            <person name="Ott S."/>
            <person name="Pappas-Brown V."/>
            <person name="Paris D.H."/>
            <person name="Patel P."/>
            <person name="Richards A.L."/>
            <person name="Sadzewicz L."/>
            <person name="Sears K."/>
            <person name="Seidman D."/>
            <person name="Sengamalay N."/>
            <person name="Stenos J."/>
            <person name="Tallon L.J."/>
            <person name="Vincent G."/>
            <person name="Fraser C.M."/>
            <person name="Munderloh U."/>
            <person name="Dunning-Hotopp J.C."/>
        </authorList>
    </citation>
    <scope>NUCLEOTIDE SEQUENCE [LARGE SCALE GENOMIC DNA]</scope>
    <source>
        <strain evidence="2 3">UT144</strain>
    </source>
</reference>
<accession>A0A0F3RKX8</accession>
<proteinExistence type="predicted"/>
<dbReference type="EMBL" id="LAOR01000085">
    <property type="protein sequence ID" value="KJW06782.1"/>
    <property type="molecule type" value="Genomic_DNA"/>
</dbReference>
<sequence>MKQKVIYPIKSLLLNKRHIIEIINDQLKHLFRIDYTHHRYRDKNQSEIIIL</sequence>